<feature type="transmembrane region" description="Helical" evidence="1">
    <location>
        <begin position="20"/>
        <end position="39"/>
    </location>
</feature>
<evidence type="ECO:0000313" key="3">
    <source>
        <dbReference type="Proteomes" id="UP000184363"/>
    </source>
</evidence>
<evidence type="ECO:0000313" key="2">
    <source>
        <dbReference type="EMBL" id="SHL13806.1"/>
    </source>
</evidence>
<keyword evidence="1" id="KW-0812">Transmembrane</keyword>
<sequence>MSLFQSRLSPIDSQARADVWLRVGTLGLTGVVAVVAMLLRSQDPTLSTILFCVVIGQFVLCVADVVARHLPARRR</sequence>
<dbReference type="AlphaFoldDB" id="A0A1M6Y6C7"/>
<name>A0A1M6Y6C7_PSETH</name>
<proteinExistence type="predicted"/>
<keyword evidence="1" id="KW-1133">Transmembrane helix</keyword>
<feature type="transmembrane region" description="Helical" evidence="1">
    <location>
        <begin position="45"/>
        <end position="67"/>
    </location>
</feature>
<organism evidence="2 3">
    <name type="scientific">Pseudonocardia thermophila</name>
    <dbReference type="NCBI Taxonomy" id="1848"/>
    <lineage>
        <taxon>Bacteria</taxon>
        <taxon>Bacillati</taxon>
        <taxon>Actinomycetota</taxon>
        <taxon>Actinomycetes</taxon>
        <taxon>Pseudonocardiales</taxon>
        <taxon>Pseudonocardiaceae</taxon>
        <taxon>Pseudonocardia</taxon>
    </lineage>
</organism>
<keyword evidence="1" id="KW-0472">Membrane</keyword>
<reference evidence="2 3" key="1">
    <citation type="submission" date="2016-11" db="EMBL/GenBank/DDBJ databases">
        <authorList>
            <person name="Jaros S."/>
            <person name="Januszkiewicz K."/>
            <person name="Wedrychowicz H."/>
        </authorList>
    </citation>
    <scope>NUCLEOTIDE SEQUENCE [LARGE SCALE GENOMIC DNA]</scope>
    <source>
        <strain evidence="2 3">DSM 43832</strain>
    </source>
</reference>
<keyword evidence="3" id="KW-1185">Reference proteome</keyword>
<accession>A0A1M6Y6C7</accession>
<dbReference type="RefSeq" id="WP_073459133.1">
    <property type="nucleotide sequence ID" value="NZ_CALGVN010000014.1"/>
</dbReference>
<evidence type="ECO:0000256" key="1">
    <source>
        <dbReference type="SAM" id="Phobius"/>
    </source>
</evidence>
<dbReference type="EMBL" id="FRAP01000019">
    <property type="protein sequence ID" value="SHL13806.1"/>
    <property type="molecule type" value="Genomic_DNA"/>
</dbReference>
<gene>
    <name evidence="2" type="ORF">SAMN05443637_1196</name>
</gene>
<dbReference type="Proteomes" id="UP000184363">
    <property type="component" value="Unassembled WGS sequence"/>
</dbReference>
<protein>
    <submittedName>
        <fullName evidence="2">Uncharacterized protein</fullName>
    </submittedName>
</protein>